<evidence type="ECO:0000256" key="1">
    <source>
        <dbReference type="SAM" id="MobiDB-lite"/>
    </source>
</evidence>
<evidence type="ECO:0000313" key="3">
    <source>
        <dbReference type="Proteomes" id="UP000655523"/>
    </source>
</evidence>
<name>A0A972NQW3_9BURK</name>
<comment type="caution">
    <text evidence="2">The sequence shown here is derived from an EMBL/GenBank/DDBJ whole genome shotgun (WGS) entry which is preliminary data.</text>
</comment>
<keyword evidence="3" id="KW-1185">Reference proteome</keyword>
<sequence length="139" mass="15966">MKTFREIQPADLRSATDMLPALVVFAPIEDVENLLHATAHAEPESEERVVLMEVSVDDDKPAQVALISYDQEPEYVHLFVTDRALGSHPTKRLGRIVRRLHLDKFEINWWTRRSDESWPGNRQQPFTLDDGTHSRGHAV</sequence>
<accession>A0A972NQW3</accession>
<proteinExistence type="predicted"/>
<reference evidence="2 3" key="1">
    <citation type="submission" date="2019-11" db="EMBL/GenBank/DDBJ databases">
        <title>Metabolism of dissolved organic matter in forest soils.</title>
        <authorList>
            <person name="Cyle K.T."/>
            <person name="Wilhelm R.C."/>
            <person name="Martinez C.E."/>
        </authorList>
    </citation>
    <scope>NUCLEOTIDE SEQUENCE [LARGE SCALE GENOMIC DNA]</scope>
    <source>
        <strain evidence="2 3">5N</strain>
    </source>
</reference>
<dbReference type="RefSeq" id="WP_172168413.1">
    <property type="nucleotide sequence ID" value="NZ_WOEZ01000124.1"/>
</dbReference>
<dbReference type="AlphaFoldDB" id="A0A972NQW3"/>
<protein>
    <submittedName>
        <fullName evidence="2">Uncharacterized protein</fullName>
    </submittedName>
</protein>
<evidence type="ECO:0000313" key="2">
    <source>
        <dbReference type="EMBL" id="NPT57376.1"/>
    </source>
</evidence>
<dbReference type="Proteomes" id="UP000655523">
    <property type="component" value="Unassembled WGS sequence"/>
</dbReference>
<dbReference type="EMBL" id="WOEZ01000124">
    <property type="protein sequence ID" value="NPT57376.1"/>
    <property type="molecule type" value="Genomic_DNA"/>
</dbReference>
<feature type="region of interest" description="Disordered" evidence="1">
    <location>
        <begin position="115"/>
        <end position="139"/>
    </location>
</feature>
<organism evidence="2 3">
    <name type="scientific">Paraburkholderia elongata</name>
    <dbReference type="NCBI Taxonomy" id="2675747"/>
    <lineage>
        <taxon>Bacteria</taxon>
        <taxon>Pseudomonadati</taxon>
        <taxon>Pseudomonadota</taxon>
        <taxon>Betaproteobacteria</taxon>
        <taxon>Burkholderiales</taxon>
        <taxon>Burkholderiaceae</taxon>
        <taxon>Paraburkholderia</taxon>
    </lineage>
</organism>
<gene>
    <name evidence="2" type="ORF">GNZ13_23100</name>
</gene>